<keyword evidence="1" id="KW-0812">Transmembrane</keyword>
<keyword evidence="1" id="KW-0472">Membrane</keyword>
<evidence type="ECO:0000313" key="3">
    <source>
        <dbReference type="Proteomes" id="UP000318821"/>
    </source>
</evidence>
<accession>A0A504X0L3</accession>
<reference evidence="3" key="1">
    <citation type="submission" date="2019-02" db="EMBL/GenBank/DDBJ databases">
        <title>FDA dAtabase for Regulatory Grade micrObial Sequences (FDA-ARGOS): Supporting development and validation of Infectious Disease Dx tests.</title>
        <authorList>
            <person name="Duncan R."/>
            <person name="Fisher C."/>
            <person name="Tallon L."/>
            <person name="Sadzewicz L."/>
            <person name="Sengamalay N."/>
            <person name="Ott S."/>
            <person name="Godinez A."/>
            <person name="Nagaraj S."/>
            <person name="Vavikolanu K."/>
            <person name="Vyas G."/>
            <person name="Nadendla S."/>
            <person name="Aluvathingal J."/>
            <person name="Sichtig H."/>
        </authorList>
    </citation>
    <scope>NUCLEOTIDE SEQUENCE [LARGE SCALE GENOMIC DNA]</scope>
    <source>
        <strain evidence="3">FDAARGOS_360</strain>
    </source>
</reference>
<dbReference type="Proteomes" id="UP000318821">
    <property type="component" value="Unassembled WGS sequence"/>
</dbReference>
<protein>
    <submittedName>
        <fullName evidence="2">Putative integral membrane protein</fullName>
    </submittedName>
</protein>
<feature type="transmembrane region" description="Helical" evidence="1">
    <location>
        <begin position="121"/>
        <end position="140"/>
    </location>
</feature>
<dbReference type="AlphaFoldDB" id="A0A504X0L3"/>
<evidence type="ECO:0000256" key="1">
    <source>
        <dbReference type="SAM" id="Phobius"/>
    </source>
</evidence>
<proteinExistence type="predicted"/>
<evidence type="ECO:0000313" key="2">
    <source>
        <dbReference type="EMBL" id="TPP40529.1"/>
    </source>
</evidence>
<organism evidence="2 3">
    <name type="scientific">Leishmania donovani</name>
    <dbReference type="NCBI Taxonomy" id="5661"/>
    <lineage>
        <taxon>Eukaryota</taxon>
        <taxon>Discoba</taxon>
        <taxon>Euglenozoa</taxon>
        <taxon>Kinetoplastea</taxon>
        <taxon>Metakinetoplastina</taxon>
        <taxon>Trypanosomatida</taxon>
        <taxon>Trypanosomatidae</taxon>
        <taxon>Leishmaniinae</taxon>
        <taxon>Leishmania</taxon>
    </lineage>
</organism>
<sequence length="148" mass="15456">MLWSQRAFLAVAGAGAMLSVGHYLTKVRSITGQVPVHFNLFGVPDGTAASWAFVMYPIISLGLTAAMVYTALAPNARAALPHNSVEQVSSRASLLCAQVAVLACQYYAARIAEGSAERLSSPLMCVLYGTLAAASVAVLATKNTTHAQ</sequence>
<keyword evidence="1" id="KW-1133">Transmembrane helix</keyword>
<comment type="caution">
    <text evidence="2">The sequence shown here is derived from an EMBL/GenBank/DDBJ whole genome shotgun (WGS) entry which is preliminary data.</text>
</comment>
<gene>
    <name evidence="2" type="ORF">CGC20_13570</name>
</gene>
<feature type="transmembrane region" description="Helical" evidence="1">
    <location>
        <begin position="53"/>
        <end position="72"/>
    </location>
</feature>
<name>A0A504X0L3_LEIDO</name>
<dbReference type="EMBL" id="RHLD01000012">
    <property type="protein sequence ID" value="TPP40529.1"/>
    <property type="molecule type" value="Genomic_DNA"/>
</dbReference>